<feature type="region of interest" description="Disordered" evidence="1">
    <location>
        <begin position="142"/>
        <end position="185"/>
    </location>
</feature>
<dbReference type="PANTHER" id="PTHR12837">
    <property type="entry name" value="POLY ADP-RIBOSE GLYCOHYDROLASE"/>
    <property type="match status" value="1"/>
</dbReference>
<dbReference type="EMBL" id="LJIG01009725">
    <property type="protein sequence ID" value="KRT82506.1"/>
    <property type="molecule type" value="Genomic_DNA"/>
</dbReference>
<reference evidence="3 4" key="1">
    <citation type="submission" date="2015-09" db="EMBL/GenBank/DDBJ databases">
        <title>Draft genome of the scarab beetle Oryctes borbonicus.</title>
        <authorList>
            <person name="Meyer J.M."/>
            <person name="Markov G.V."/>
            <person name="Baskaran P."/>
            <person name="Herrmann M."/>
            <person name="Sommer R.J."/>
            <person name="Roedelsperger C."/>
        </authorList>
    </citation>
    <scope>NUCLEOTIDE SEQUENCE [LARGE SCALE GENOMIC DNA]</scope>
    <source>
        <strain evidence="3">OB123</strain>
        <tissue evidence="3">Whole animal</tissue>
    </source>
</reference>
<dbReference type="GO" id="GO:0006282">
    <property type="term" value="P:regulation of DNA repair"/>
    <property type="evidence" value="ECO:0007669"/>
    <property type="project" value="InterPro"/>
</dbReference>
<dbReference type="InterPro" id="IPR046372">
    <property type="entry name" value="PARG_cat_C"/>
</dbReference>
<dbReference type="PANTHER" id="PTHR12837:SF15">
    <property type="entry name" value="POLY(ADP-RIBOSE) GLYCOHYDROLASE"/>
    <property type="match status" value="1"/>
</dbReference>
<dbReference type="InterPro" id="IPR007724">
    <property type="entry name" value="Poly_GlycHdrlase"/>
</dbReference>
<accession>A0A0T6B520</accession>
<evidence type="ECO:0000259" key="2">
    <source>
        <dbReference type="Pfam" id="PF05028"/>
    </source>
</evidence>
<feature type="non-terminal residue" evidence="3">
    <location>
        <position position="299"/>
    </location>
</feature>
<evidence type="ECO:0000313" key="4">
    <source>
        <dbReference type="Proteomes" id="UP000051574"/>
    </source>
</evidence>
<name>A0A0T6B520_9SCAR</name>
<feature type="domain" description="PARG catalytic Macro" evidence="2">
    <location>
        <begin position="1"/>
        <end position="83"/>
    </location>
</feature>
<dbReference type="GO" id="GO:0005737">
    <property type="term" value="C:cytoplasm"/>
    <property type="evidence" value="ECO:0007669"/>
    <property type="project" value="TreeGrafter"/>
</dbReference>
<evidence type="ECO:0000256" key="1">
    <source>
        <dbReference type="SAM" id="MobiDB-lite"/>
    </source>
</evidence>
<comment type="caution">
    <text evidence="3">The sequence shown here is derived from an EMBL/GenBank/DDBJ whole genome shotgun (WGS) entry which is preliminary data.</text>
</comment>
<organism evidence="3 4">
    <name type="scientific">Oryctes borbonicus</name>
    <dbReference type="NCBI Taxonomy" id="1629725"/>
    <lineage>
        <taxon>Eukaryota</taxon>
        <taxon>Metazoa</taxon>
        <taxon>Ecdysozoa</taxon>
        <taxon>Arthropoda</taxon>
        <taxon>Hexapoda</taxon>
        <taxon>Insecta</taxon>
        <taxon>Pterygota</taxon>
        <taxon>Neoptera</taxon>
        <taxon>Endopterygota</taxon>
        <taxon>Coleoptera</taxon>
        <taxon>Polyphaga</taxon>
        <taxon>Scarabaeiformia</taxon>
        <taxon>Scarabaeidae</taxon>
        <taxon>Dynastinae</taxon>
        <taxon>Oryctes</taxon>
    </lineage>
</organism>
<keyword evidence="4" id="KW-1185">Reference proteome</keyword>
<sequence>MDATKFNKASDQFHTSVILRELNKAYVGFHSNLAGKLAPVATGNWGCGAFRGDPNLKALIQLMACSAANRNMVYYTFGNVDLEKTIYDVYAFLANNKVTVSELWRSICRFIATNNSQHTFIPYIQQSFIDMHKQPTIMQFFKDSDSTRPSTSSEMSAKNIPTKSNSNSKEKKPSGASTSMSTGDLYKFKKSPTKLVSANNTDRKSPKKINSVNADLKTMSVDNAGRQSPVKIYPETAPKGDNKDVVDIIRIIDEDVKEPIGEDIVKESLLSMLDNVSTYRVESAEGHCESVENEAYPEM</sequence>
<dbReference type="Pfam" id="PF05028">
    <property type="entry name" value="PARG_cat_C"/>
    <property type="match status" value="1"/>
</dbReference>
<dbReference type="OrthoDB" id="1937899at2759"/>
<feature type="compositionally biased region" description="Polar residues" evidence="1">
    <location>
        <begin position="147"/>
        <end position="162"/>
    </location>
</feature>
<dbReference type="GO" id="GO:0005634">
    <property type="term" value="C:nucleus"/>
    <property type="evidence" value="ECO:0007669"/>
    <property type="project" value="TreeGrafter"/>
</dbReference>
<dbReference type="GO" id="GO:0005975">
    <property type="term" value="P:carbohydrate metabolic process"/>
    <property type="evidence" value="ECO:0007669"/>
    <property type="project" value="InterPro"/>
</dbReference>
<dbReference type="GO" id="GO:0009225">
    <property type="term" value="P:nucleotide-sugar metabolic process"/>
    <property type="evidence" value="ECO:0007669"/>
    <property type="project" value="TreeGrafter"/>
</dbReference>
<protein>
    <recommendedName>
        <fullName evidence="2">PARG catalytic Macro domain-containing protein</fullName>
    </recommendedName>
</protein>
<dbReference type="GO" id="GO:1990966">
    <property type="term" value="P:ATP generation from poly-ADP-D-ribose"/>
    <property type="evidence" value="ECO:0007669"/>
    <property type="project" value="TreeGrafter"/>
</dbReference>
<dbReference type="AlphaFoldDB" id="A0A0T6B520"/>
<evidence type="ECO:0000313" key="3">
    <source>
        <dbReference type="EMBL" id="KRT82506.1"/>
    </source>
</evidence>
<gene>
    <name evidence="3" type="ORF">AMK59_3985</name>
</gene>
<dbReference type="Proteomes" id="UP000051574">
    <property type="component" value="Unassembled WGS sequence"/>
</dbReference>
<dbReference type="GO" id="GO:0004649">
    <property type="term" value="F:poly(ADP-ribose) glycohydrolase activity"/>
    <property type="evidence" value="ECO:0007669"/>
    <property type="project" value="InterPro"/>
</dbReference>
<proteinExistence type="predicted"/>